<name>A0A0D7CEU6_9ACTN</name>
<gene>
    <name evidence="1" type="ORF">SNA_30100</name>
</gene>
<comment type="caution">
    <text evidence="1">The sequence shown here is derived from an EMBL/GenBank/DDBJ whole genome shotgun (WGS) entry which is preliminary data.</text>
</comment>
<dbReference type="Gene3D" id="3.10.129.10">
    <property type="entry name" value="Hotdog Thioesterase"/>
    <property type="match status" value="1"/>
</dbReference>
<dbReference type="Proteomes" id="UP000032458">
    <property type="component" value="Unassembled WGS sequence"/>
</dbReference>
<dbReference type="SUPFAM" id="SSF54637">
    <property type="entry name" value="Thioesterase/thiol ester dehydrase-isomerase"/>
    <property type="match status" value="1"/>
</dbReference>
<dbReference type="InterPro" id="IPR029069">
    <property type="entry name" value="HotDog_dom_sf"/>
</dbReference>
<evidence type="ECO:0000313" key="1">
    <source>
        <dbReference type="EMBL" id="KIZ14744.1"/>
    </source>
</evidence>
<dbReference type="AlphaFoldDB" id="A0A0D7CEU6"/>
<organism evidence="1 2">
    <name type="scientific">Streptomyces natalensis ATCC 27448</name>
    <dbReference type="NCBI Taxonomy" id="1240678"/>
    <lineage>
        <taxon>Bacteria</taxon>
        <taxon>Bacillati</taxon>
        <taxon>Actinomycetota</taxon>
        <taxon>Actinomycetes</taxon>
        <taxon>Kitasatosporales</taxon>
        <taxon>Streptomycetaceae</taxon>
        <taxon>Streptomyces</taxon>
    </lineage>
</organism>
<keyword evidence="2" id="KW-1185">Reference proteome</keyword>
<dbReference type="EMBL" id="JRKI01000045">
    <property type="protein sequence ID" value="KIZ14744.1"/>
    <property type="molecule type" value="Genomic_DNA"/>
</dbReference>
<reference evidence="1 2" key="1">
    <citation type="submission" date="2014-09" db="EMBL/GenBank/DDBJ databases">
        <title>Draft genome sequence of Streptomyces natalensis ATCC 27448, producer of the antifungal pimaricin.</title>
        <authorList>
            <person name="Mendes M.V."/>
            <person name="Beites T."/>
            <person name="Pires S."/>
            <person name="Santos C.L."/>
            <person name="Moradas-Ferreira P."/>
        </authorList>
    </citation>
    <scope>NUCLEOTIDE SEQUENCE [LARGE SCALE GENOMIC DNA]</scope>
    <source>
        <strain evidence="1 2">ATCC 27448</strain>
    </source>
</reference>
<dbReference type="PATRIC" id="fig|1240678.4.peg.6442"/>
<protein>
    <recommendedName>
        <fullName evidence="3">Thioesterase</fullName>
    </recommendedName>
</protein>
<evidence type="ECO:0000313" key="2">
    <source>
        <dbReference type="Proteomes" id="UP000032458"/>
    </source>
</evidence>
<accession>A0A0D7CEU6</accession>
<proteinExistence type="predicted"/>
<evidence type="ECO:0008006" key="3">
    <source>
        <dbReference type="Google" id="ProtNLM"/>
    </source>
</evidence>
<sequence length="234" mass="24935">MPPHVYGFPGVGFGGYAAGILSRNLSAASVKVSFRRPMPLGSPVPLRSTEDKGYELADAEGVFLTAQECDEVALPPSVPSWDDAVAAAKRHPLTDSPFTTRDCYGCGGDRAPGQGLRQNFSQLPERRMVVAPWTPDPELGQGGATLAAEQVWGALDCPGGWACRLFSDAPHETVTAYMATTVTKPVVLGEDHVTFGWVISKSGRKHMVGSAIATRDGELCARTEALWLTLPPQV</sequence>